<dbReference type="InterPro" id="IPR025198">
    <property type="entry name" value="PPK_N_dom"/>
</dbReference>
<evidence type="ECO:0000313" key="14">
    <source>
        <dbReference type="EMBL" id="KST65312.1"/>
    </source>
</evidence>
<dbReference type="AlphaFoldDB" id="A0A0V7ZMQ4"/>
<dbReference type="NCBIfam" id="NF003921">
    <property type="entry name" value="PRK05443.2-2"/>
    <property type="match status" value="1"/>
</dbReference>
<dbReference type="NCBIfam" id="TIGR03705">
    <property type="entry name" value="poly_P_kin"/>
    <property type="match status" value="1"/>
</dbReference>
<feature type="binding site" evidence="8">
    <location>
        <position position="408"/>
    </location>
    <ligand>
        <name>Mg(2+)</name>
        <dbReference type="ChEBI" id="CHEBI:18420"/>
    </ligand>
</feature>
<proteinExistence type="inferred from homology"/>
<dbReference type="GO" id="GO:0009358">
    <property type="term" value="C:polyphosphate kinase complex"/>
    <property type="evidence" value="ECO:0007669"/>
    <property type="project" value="InterPro"/>
</dbReference>
<dbReference type="InterPro" id="IPR025200">
    <property type="entry name" value="PPK_C_dom2"/>
</dbReference>
<evidence type="ECO:0000256" key="6">
    <source>
        <dbReference type="ARBA" id="ARBA00022840"/>
    </source>
</evidence>
<keyword evidence="1 8" id="KW-0597">Phosphoprotein</keyword>
<evidence type="ECO:0000313" key="15">
    <source>
        <dbReference type="EMBL" id="KST65634.1"/>
    </source>
</evidence>
<dbReference type="Pfam" id="PF02503">
    <property type="entry name" value="PP_kinase"/>
    <property type="match status" value="1"/>
</dbReference>
<dbReference type="HAMAP" id="MF_00347">
    <property type="entry name" value="Polyphosphate_kinase"/>
    <property type="match status" value="1"/>
</dbReference>
<dbReference type="InterPro" id="IPR036830">
    <property type="entry name" value="PP_kinase_middle_dom_sf"/>
</dbReference>
<feature type="domain" description="Polyphosphate kinase middle" evidence="10">
    <location>
        <begin position="134"/>
        <end position="322"/>
    </location>
</feature>
<evidence type="ECO:0000256" key="1">
    <source>
        <dbReference type="ARBA" id="ARBA00022553"/>
    </source>
</evidence>
<dbReference type="Gene3D" id="3.30.1840.10">
    <property type="entry name" value="Polyphosphate kinase middle domain"/>
    <property type="match status" value="1"/>
</dbReference>
<dbReference type="NCBIfam" id="NF003917">
    <property type="entry name" value="PRK05443.1-1"/>
    <property type="match status" value="1"/>
</dbReference>
<evidence type="ECO:0000256" key="3">
    <source>
        <dbReference type="ARBA" id="ARBA00022723"/>
    </source>
</evidence>
<feature type="domain" description="Polyphosphate kinase N-terminal" evidence="11">
    <location>
        <begin position="20"/>
        <end position="126"/>
    </location>
</feature>
<feature type="domain" description="Polyphosphate kinase C-terminal" evidence="12">
    <location>
        <begin position="536"/>
        <end position="701"/>
    </location>
</feature>
<sequence length="736" mass="84369">MPKSKKNVNDQIDLTNPKYYLNRELSWLEFNSKVLHEACDPRTPLLERLKFLAIFCSNLDEFFMVRVAALKQQVEAKVSKLTFDGRTPQQQLDEISFALRPLVTQHNQHFEQVLRPELAKHGVHILDYIDLSEQQRNYLNNYFEEQIFPVITPLAVDRSHPFPYISNLSLNLAVVIKNPETEQEFFARVKVPKVLPRFIPLPSDLSSNRNGKSIVWTGVPLEQAIAHNLEYLFPGMNIQEYHPFRITRDADLELEEDEADDLLLAIEQELRKRRVGGTPVRLELQSQTPEIIRNRLLQDLNLSDSDVYQVEGLLGLRDLMYFLSLPLPELKDQPWRSVVHPRLQVLREPNTGSGLLKLDEGQDIFSVIREKDLLVHHPYQSFSRSVVRFITDSAHDPDVLAIKMTLYRTSGDSPIVDALIAAAENGKQVSVLVELKARFDEENNIYWARRLESVGVHVVYGLVGLKTHSKIVMVVRREKERIRRYVHIGTGNYNPKTARLYTDLGLFSCREDLGADLTDLFNYLTGYSRQKSYRQLLVAPVNMRDRFMNLIYREIENTQKGLSGRIVAKMNSLIDPQIITALYEASRAGVKIDLIVRGTCCLRPGLKNVSENISVISIVGRFLEHSRIFYFYNNGHEEIYFGSADWMPRNLDRRVEAITPIQDSDLAKDLQEILGMMLADNRQAWELQSDGSYIQRRPGDCPEAVSQKILMSMALGSAAIPPNLISPKQNSFSPDS</sequence>
<evidence type="ECO:0000256" key="9">
    <source>
        <dbReference type="RuleBase" id="RU003800"/>
    </source>
</evidence>
<protein>
    <recommendedName>
        <fullName evidence="8 9">Polyphosphate kinase</fullName>
        <ecNumber evidence="8 9">2.7.4.1</ecNumber>
    </recommendedName>
    <alternativeName>
        <fullName evidence="8">ATP-polyphosphate phosphotransferase</fullName>
    </alternativeName>
    <alternativeName>
        <fullName evidence="8">Polyphosphoric acid kinase</fullName>
    </alternativeName>
</protein>
<comment type="caution">
    <text evidence="15">The sequence shown here is derived from an EMBL/GenBank/DDBJ whole genome shotgun (WGS) entry which is preliminary data.</text>
</comment>
<keyword evidence="16" id="KW-1185">Reference proteome</keyword>
<dbReference type="CDD" id="cd09168">
    <property type="entry name" value="PLDc_PaPPK1_C2_like"/>
    <property type="match status" value="1"/>
</dbReference>
<dbReference type="Pfam" id="PF13090">
    <property type="entry name" value="PP_kinase_C"/>
    <property type="match status" value="1"/>
</dbReference>
<dbReference type="PANTHER" id="PTHR30218">
    <property type="entry name" value="POLYPHOSPHATE KINASE"/>
    <property type="match status" value="1"/>
</dbReference>
<dbReference type="Proteomes" id="UP000053372">
    <property type="component" value="Unassembled WGS sequence"/>
</dbReference>
<keyword evidence="3 8" id="KW-0479">Metal-binding</keyword>
<dbReference type="SUPFAM" id="SSF143724">
    <property type="entry name" value="PHP14-like"/>
    <property type="match status" value="1"/>
</dbReference>
<dbReference type="FunFam" id="3.30.870.10:FF:000001">
    <property type="entry name" value="Polyphosphate kinase"/>
    <property type="match status" value="1"/>
</dbReference>
<comment type="catalytic activity">
    <reaction evidence="8 9">
        <text>[phosphate](n) + ATP = [phosphate](n+1) + ADP</text>
        <dbReference type="Rhea" id="RHEA:19573"/>
        <dbReference type="Rhea" id="RHEA-COMP:9859"/>
        <dbReference type="Rhea" id="RHEA-COMP:14280"/>
        <dbReference type="ChEBI" id="CHEBI:16838"/>
        <dbReference type="ChEBI" id="CHEBI:30616"/>
        <dbReference type="ChEBI" id="CHEBI:456216"/>
        <dbReference type="EC" id="2.7.4.1"/>
    </reaction>
</comment>
<evidence type="ECO:0000256" key="5">
    <source>
        <dbReference type="ARBA" id="ARBA00022777"/>
    </source>
</evidence>
<dbReference type="Gene3D" id="3.30.870.10">
    <property type="entry name" value="Endonuclease Chain A"/>
    <property type="match status" value="2"/>
</dbReference>
<dbReference type="Pfam" id="PF17941">
    <property type="entry name" value="PP_kinase_C_1"/>
    <property type="match status" value="1"/>
</dbReference>
<feature type="domain" description="Polyphosphate kinase C-terminal" evidence="13">
    <location>
        <begin position="363"/>
        <end position="529"/>
    </location>
</feature>
<comment type="cofactor">
    <cofactor evidence="8">
        <name>Mg(2+)</name>
        <dbReference type="ChEBI" id="CHEBI:18420"/>
    </cofactor>
</comment>
<accession>A0A0V7ZMQ4</accession>
<dbReference type="SUPFAM" id="SSF140356">
    <property type="entry name" value="PPK N-terminal domain-like"/>
    <property type="match status" value="1"/>
</dbReference>
<dbReference type="SUPFAM" id="SSF56024">
    <property type="entry name" value="Phospholipase D/nuclease"/>
    <property type="match status" value="2"/>
</dbReference>
<dbReference type="RefSeq" id="WP_027841451.1">
    <property type="nucleotide sequence ID" value="NZ_LMTZ01000106.1"/>
</dbReference>
<evidence type="ECO:0000256" key="8">
    <source>
        <dbReference type="HAMAP-Rule" id="MF_00347"/>
    </source>
</evidence>
<feature type="binding site" evidence="8">
    <location>
        <position position="438"/>
    </location>
    <ligand>
        <name>Mg(2+)</name>
        <dbReference type="ChEBI" id="CHEBI:18420"/>
    </ligand>
</feature>
<reference evidence="15 16" key="1">
    <citation type="journal article" date="2015" name="Genome Announc.">
        <title>Draft Genome of the Euendolithic (true boring) Cyanobacterium Mastigocoleus testarum strain BC008.</title>
        <authorList>
            <person name="Guida B.S."/>
            <person name="Garcia-Pichel F."/>
        </authorList>
    </citation>
    <scope>NUCLEOTIDE SEQUENCE [LARGE SCALE GENOMIC DNA]</scope>
    <source>
        <strain evidence="15 16">BC008</strain>
    </source>
</reference>
<dbReference type="Gene3D" id="1.20.58.310">
    <property type="entry name" value="Polyphosphate kinase N-terminal domain"/>
    <property type="match status" value="1"/>
</dbReference>
<dbReference type="GO" id="GO:0046872">
    <property type="term" value="F:metal ion binding"/>
    <property type="evidence" value="ECO:0007669"/>
    <property type="project" value="UniProtKB-KW"/>
</dbReference>
<dbReference type="InterPro" id="IPR036832">
    <property type="entry name" value="PPK_N_dom_sf"/>
</dbReference>
<feature type="binding site" evidence="8">
    <location>
        <position position="58"/>
    </location>
    <ligand>
        <name>ATP</name>
        <dbReference type="ChEBI" id="CHEBI:30616"/>
    </ligand>
</feature>
<evidence type="ECO:0000259" key="12">
    <source>
        <dbReference type="Pfam" id="PF13090"/>
    </source>
</evidence>
<comment type="function">
    <text evidence="8 9">Catalyzes the reversible transfer of the terminal phosphate of ATP to form a long-chain polyphosphate (polyP).</text>
</comment>
<dbReference type="EMBL" id="LMTZ01000106">
    <property type="protein sequence ID" value="KST65634.1"/>
    <property type="molecule type" value="Genomic_DNA"/>
</dbReference>
<feature type="binding site" evidence="8">
    <location>
        <position position="597"/>
    </location>
    <ligand>
        <name>ATP</name>
        <dbReference type="ChEBI" id="CHEBI:30616"/>
    </ligand>
</feature>
<dbReference type="OrthoDB" id="9761456at2"/>
<keyword evidence="4 8" id="KW-0547">Nucleotide-binding</keyword>
<keyword evidence="7 8" id="KW-0460">Magnesium</keyword>
<dbReference type="InterPro" id="IPR003414">
    <property type="entry name" value="PP_kinase"/>
</dbReference>
<dbReference type="NCBIfam" id="NF003918">
    <property type="entry name" value="PRK05443.1-2"/>
    <property type="match status" value="1"/>
</dbReference>
<name>A0A0V7ZMQ4_9CYAN</name>
<keyword evidence="2 8" id="KW-0808">Transferase</keyword>
<dbReference type="EMBL" id="LMTZ01000109">
    <property type="protein sequence ID" value="KST65312.1"/>
    <property type="molecule type" value="Genomic_DNA"/>
</dbReference>
<dbReference type="PIRSF" id="PIRSF015589">
    <property type="entry name" value="PP_kinase"/>
    <property type="match status" value="1"/>
</dbReference>
<evidence type="ECO:0000259" key="11">
    <source>
        <dbReference type="Pfam" id="PF13089"/>
    </source>
</evidence>
<dbReference type="InterPro" id="IPR024953">
    <property type="entry name" value="PP_kinase_middle"/>
</dbReference>
<evidence type="ECO:0000256" key="2">
    <source>
        <dbReference type="ARBA" id="ARBA00022679"/>
    </source>
</evidence>
<comment type="PTM">
    <text evidence="8 9">An intermediate of this reaction is the autophosphorylated ppk in which a phosphate is covalently linked to a histidine residue through a N-P bond.</text>
</comment>
<feature type="binding site" evidence="8">
    <location>
        <position position="625"/>
    </location>
    <ligand>
        <name>ATP</name>
        <dbReference type="ChEBI" id="CHEBI:30616"/>
    </ligand>
</feature>
<keyword evidence="6 8" id="KW-0067">ATP-binding</keyword>
<feature type="binding site" evidence="8">
    <location>
        <position position="501"/>
    </location>
    <ligand>
        <name>ATP</name>
        <dbReference type="ChEBI" id="CHEBI:30616"/>
    </ligand>
</feature>
<evidence type="ECO:0000256" key="4">
    <source>
        <dbReference type="ARBA" id="ARBA00022741"/>
    </source>
</evidence>
<evidence type="ECO:0000256" key="7">
    <source>
        <dbReference type="ARBA" id="ARBA00022842"/>
    </source>
</evidence>
<dbReference type="CDD" id="cd09165">
    <property type="entry name" value="PLDc_PaPPK1_C1_like"/>
    <property type="match status" value="1"/>
</dbReference>
<evidence type="ECO:0000313" key="16">
    <source>
        <dbReference type="Proteomes" id="UP000053372"/>
    </source>
</evidence>
<organism evidence="15 16">
    <name type="scientific">Mastigocoleus testarum BC008</name>
    <dbReference type="NCBI Taxonomy" id="371196"/>
    <lineage>
        <taxon>Bacteria</taxon>
        <taxon>Bacillati</taxon>
        <taxon>Cyanobacteriota</taxon>
        <taxon>Cyanophyceae</taxon>
        <taxon>Nostocales</taxon>
        <taxon>Hapalosiphonaceae</taxon>
        <taxon>Mastigocoleus</taxon>
    </lineage>
</organism>
<evidence type="ECO:0000259" key="10">
    <source>
        <dbReference type="Pfam" id="PF02503"/>
    </source>
</evidence>
<dbReference type="InterPro" id="IPR041108">
    <property type="entry name" value="PP_kinase_C_1"/>
</dbReference>
<evidence type="ECO:0000259" key="13">
    <source>
        <dbReference type="Pfam" id="PF17941"/>
    </source>
</evidence>
<gene>
    <name evidence="8" type="primary">ppk</name>
    <name evidence="14" type="ORF">BC008_21175</name>
    <name evidence="15" type="ORF">BC008_21910</name>
</gene>
<dbReference type="GO" id="GO:0006799">
    <property type="term" value="P:polyphosphate biosynthetic process"/>
    <property type="evidence" value="ECO:0007669"/>
    <property type="project" value="UniProtKB-UniRule"/>
</dbReference>
<dbReference type="PANTHER" id="PTHR30218:SF0">
    <property type="entry name" value="POLYPHOSPHATE KINASE"/>
    <property type="match status" value="1"/>
</dbReference>
<keyword evidence="5 8" id="KW-0418">Kinase</keyword>
<dbReference type="GO" id="GO:0005524">
    <property type="term" value="F:ATP binding"/>
    <property type="evidence" value="ECO:0007669"/>
    <property type="project" value="UniProtKB-KW"/>
</dbReference>
<feature type="active site" description="Phosphohistidine intermediate" evidence="8">
    <location>
        <position position="468"/>
    </location>
</feature>
<dbReference type="Pfam" id="PF13089">
    <property type="entry name" value="PP_kinase_N"/>
    <property type="match status" value="1"/>
</dbReference>
<dbReference type="EC" id="2.7.4.1" evidence="8 9"/>
<comment type="similarity">
    <text evidence="8 9">Belongs to the polyphosphate kinase 1 (PPK1) family.</text>
</comment>
<dbReference type="GO" id="GO:0008976">
    <property type="term" value="F:polyphosphate kinase activity"/>
    <property type="evidence" value="ECO:0007669"/>
    <property type="project" value="UniProtKB-UniRule"/>
</dbReference>